<dbReference type="EMBL" id="OC000851">
    <property type="protein sequence ID" value="CAD7258485.1"/>
    <property type="molecule type" value="Genomic_DNA"/>
</dbReference>
<feature type="transmembrane region" description="Helical" evidence="1">
    <location>
        <begin position="310"/>
        <end position="332"/>
    </location>
</feature>
<accession>A0A7R9FWY3</accession>
<reference evidence="2" key="1">
    <citation type="submission" date="2020-11" db="EMBL/GenBank/DDBJ databases">
        <authorList>
            <person name="Tran Van P."/>
        </authorList>
    </citation>
    <scope>NUCLEOTIDE SEQUENCE</scope>
</reference>
<gene>
    <name evidence="2" type="ORF">TSIB3V08_LOCUS2720</name>
</gene>
<sequence length="583" mass="63378">MVQYHSMFQHAAPVLGRCRSKRWTLETSPHRSLHFSGAPNDVITGRIYLGDNMHTRIVITYRQAPGYSHTRCRGSSSRCLRQGEAQATSQPERELPLGSIRWSHSSTPSLGPTEGVLTARRADSARAFTRCASAMYRETSSSNLGVLTLHMTPVVKMASLSLFICFRRDVLLLVLAFIVSSHTERGLSCSSWNTQEVVKDLSVRACHAPLGTLRKLSRSLVSGPVMLLFGTLRKLSRSLVSGPVILLLEHSGSCQGPLCQGLSFSSWNTQEVVKWDRSNSYYGNRGMGMRAHPVVKWCRCAVTSVLGAPLFHLLLLFIAVLLAVPVPGIVTVQPCLTSTPRFSPVSPLPSVSALSRLQPLFQPRLTTTLCFSPVSPLPSVSALSHLHLLFQPCLTSTLCFSPVSPLPSVSALSHLYPLFQPCLTSTLCFSPVSPPPSVSVPSHLQPLFQPRLTSTFCSSHVSPLPSVSVLSHLHPLFQSRLTSSLCFSPVSPLASVFSPVFPRCSAHHRHPGRVCRVQLSCRVPRGPSSTLCPAVGEEVPLLLTNPPCPSPCVAGGAPSWLSLGMSLDYTVLVHRDECCHSPL</sequence>
<evidence type="ECO:0000256" key="1">
    <source>
        <dbReference type="SAM" id="Phobius"/>
    </source>
</evidence>
<keyword evidence="1" id="KW-1133">Transmembrane helix</keyword>
<dbReference type="AlphaFoldDB" id="A0A7R9FWY3"/>
<keyword evidence="1" id="KW-0812">Transmembrane</keyword>
<organism evidence="2">
    <name type="scientific">Timema shepardi</name>
    <name type="common">Walking stick</name>
    <dbReference type="NCBI Taxonomy" id="629360"/>
    <lineage>
        <taxon>Eukaryota</taxon>
        <taxon>Metazoa</taxon>
        <taxon>Ecdysozoa</taxon>
        <taxon>Arthropoda</taxon>
        <taxon>Hexapoda</taxon>
        <taxon>Insecta</taxon>
        <taxon>Pterygota</taxon>
        <taxon>Neoptera</taxon>
        <taxon>Polyneoptera</taxon>
        <taxon>Phasmatodea</taxon>
        <taxon>Timematodea</taxon>
        <taxon>Timematoidea</taxon>
        <taxon>Timematidae</taxon>
        <taxon>Timema</taxon>
    </lineage>
</organism>
<proteinExistence type="predicted"/>
<keyword evidence="1" id="KW-0472">Membrane</keyword>
<evidence type="ECO:0000313" key="2">
    <source>
        <dbReference type="EMBL" id="CAD7258485.1"/>
    </source>
</evidence>
<protein>
    <submittedName>
        <fullName evidence="2">Uncharacterized protein</fullName>
    </submittedName>
</protein>
<name>A0A7R9FWY3_TIMSH</name>